<keyword evidence="2" id="KW-1185">Reference proteome</keyword>
<comment type="caution">
    <text evidence="1">The sequence shown here is derived from an EMBL/GenBank/DDBJ whole genome shotgun (WGS) entry which is preliminary data.</text>
</comment>
<dbReference type="Proteomes" id="UP001242480">
    <property type="component" value="Unassembled WGS sequence"/>
</dbReference>
<evidence type="ECO:0000313" key="2">
    <source>
        <dbReference type="Proteomes" id="UP001242480"/>
    </source>
</evidence>
<sequence>MVLPLLVLLYVGGIAVTQGIMTDRKVILLARSLGDIVARGTTITASESTDVFNAASAVLAPYSAATTILRMRVSSVRINNKGTSCVVWSLSPNSGFARSPKDNVDSTVPADLRASTSSFLILSEVQYDYTPIIGASLTGAITMHETLFLKPRQSAEVTSYNQPTASTTVCPDT</sequence>
<proteinExistence type="predicted"/>
<dbReference type="EMBL" id="JAUSVX010000012">
    <property type="protein sequence ID" value="MDQ0472419.1"/>
    <property type="molecule type" value="Genomic_DNA"/>
</dbReference>
<name>A0ABU0JDR4_9HYPH</name>
<protein>
    <submittedName>
        <fullName evidence="1">Flp pilus assembly protein TadG</fullName>
    </submittedName>
</protein>
<gene>
    <name evidence="1" type="ORF">QO011_005448</name>
</gene>
<organism evidence="1 2">
    <name type="scientific">Labrys wisconsinensis</name>
    <dbReference type="NCBI Taxonomy" id="425677"/>
    <lineage>
        <taxon>Bacteria</taxon>
        <taxon>Pseudomonadati</taxon>
        <taxon>Pseudomonadota</taxon>
        <taxon>Alphaproteobacteria</taxon>
        <taxon>Hyphomicrobiales</taxon>
        <taxon>Xanthobacteraceae</taxon>
        <taxon>Labrys</taxon>
    </lineage>
</organism>
<evidence type="ECO:0000313" key="1">
    <source>
        <dbReference type="EMBL" id="MDQ0472419.1"/>
    </source>
</evidence>
<reference evidence="1 2" key="1">
    <citation type="submission" date="2023-07" db="EMBL/GenBank/DDBJ databases">
        <title>Genomic Encyclopedia of Type Strains, Phase IV (KMG-IV): sequencing the most valuable type-strain genomes for metagenomic binning, comparative biology and taxonomic classification.</title>
        <authorList>
            <person name="Goeker M."/>
        </authorList>
    </citation>
    <scope>NUCLEOTIDE SEQUENCE [LARGE SCALE GENOMIC DNA]</scope>
    <source>
        <strain evidence="1 2">DSM 19619</strain>
    </source>
</reference>
<accession>A0ABU0JDR4</accession>